<evidence type="ECO:0000256" key="9">
    <source>
        <dbReference type="SAM" id="Phobius"/>
    </source>
</evidence>
<feature type="domain" description="Methyl-accepting transducer" evidence="10">
    <location>
        <begin position="270"/>
        <end position="458"/>
    </location>
</feature>
<dbReference type="RefSeq" id="WP_377333715.1">
    <property type="nucleotide sequence ID" value="NZ_JBHSGB010000009.1"/>
</dbReference>
<proteinExistence type="inferred from homology"/>
<evidence type="ECO:0000256" key="6">
    <source>
        <dbReference type="ARBA" id="ARBA00023224"/>
    </source>
</evidence>
<dbReference type="InterPro" id="IPR003660">
    <property type="entry name" value="HAMP_dom"/>
</dbReference>
<keyword evidence="3 9" id="KW-0812">Transmembrane</keyword>
<evidence type="ECO:0000256" key="1">
    <source>
        <dbReference type="ARBA" id="ARBA00004651"/>
    </source>
</evidence>
<dbReference type="SMART" id="SM00283">
    <property type="entry name" value="MA"/>
    <property type="match status" value="1"/>
</dbReference>
<reference evidence="13" key="1">
    <citation type="journal article" date="2019" name="Int. J. Syst. Evol. Microbiol.">
        <title>The Global Catalogue of Microorganisms (GCM) 10K type strain sequencing project: providing services to taxonomists for standard genome sequencing and annotation.</title>
        <authorList>
            <consortium name="The Broad Institute Genomics Platform"/>
            <consortium name="The Broad Institute Genome Sequencing Center for Infectious Disease"/>
            <person name="Wu L."/>
            <person name="Ma J."/>
        </authorList>
    </citation>
    <scope>NUCLEOTIDE SEQUENCE [LARGE SCALE GENOMIC DNA]</scope>
    <source>
        <strain evidence="13">DT28</strain>
    </source>
</reference>
<dbReference type="SUPFAM" id="SSF58104">
    <property type="entry name" value="Methyl-accepting chemotaxis protein (MCP) signaling domain"/>
    <property type="match status" value="1"/>
</dbReference>
<keyword evidence="2" id="KW-1003">Cell membrane</keyword>
<evidence type="ECO:0000259" key="10">
    <source>
        <dbReference type="PROSITE" id="PS50111"/>
    </source>
</evidence>
<comment type="subcellular location">
    <subcellularLocation>
        <location evidence="1">Cell membrane</location>
        <topology evidence="1">Multi-pass membrane protein</topology>
    </subcellularLocation>
</comment>
<dbReference type="Gene3D" id="3.30.450.20">
    <property type="entry name" value="PAS domain"/>
    <property type="match status" value="1"/>
</dbReference>
<evidence type="ECO:0000256" key="8">
    <source>
        <dbReference type="PROSITE-ProRule" id="PRU00284"/>
    </source>
</evidence>
<dbReference type="PRINTS" id="PR00260">
    <property type="entry name" value="CHEMTRNSDUCR"/>
</dbReference>
<evidence type="ECO:0000256" key="2">
    <source>
        <dbReference type="ARBA" id="ARBA00022475"/>
    </source>
</evidence>
<feature type="transmembrane region" description="Helical" evidence="9">
    <location>
        <begin position="12"/>
        <end position="33"/>
    </location>
</feature>
<dbReference type="PANTHER" id="PTHR32089:SF119">
    <property type="entry name" value="METHYL-ACCEPTING CHEMOTAXIS PROTEIN CTPL"/>
    <property type="match status" value="1"/>
</dbReference>
<feature type="transmembrane region" description="Helical" evidence="9">
    <location>
        <begin position="191"/>
        <end position="209"/>
    </location>
</feature>
<comment type="caution">
    <text evidence="12">The sequence shown here is derived from an EMBL/GenBank/DDBJ whole genome shotgun (WGS) entry which is preliminary data.</text>
</comment>
<keyword evidence="6 8" id="KW-0807">Transducer</keyword>
<dbReference type="PROSITE" id="PS50111">
    <property type="entry name" value="CHEMOTAXIS_TRANSDUC_2"/>
    <property type="match status" value="1"/>
</dbReference>
<dbReference type="Proteomes" id="UP001595962">
    <property type="component" value="Unassembled WGS sequence"/>
</dbReference>
<dbReference type="Pfam" id="PF17200">
    <property type="entry name" value="sCache_2"/>
    <property type="match status" value="1"/>
</dbReference>
<evidence type="ECO:0000256" key="3">
    <source>
        <dbReference type="ARBA" id="ARBA00022692"/>
    </source>
</evidence>
<dbReference type="PANTHER" id="PTHR32089">
    <property type="entry name" value="METHYL-ACCEPTING CHEMOTAXIS PROTEIN MCPB"/>
    <property type="match status" value="1"/>
</dbReference>
<evidence type="ECO:0000259" key="11">
    <source>
        <dbReference type="PROSITE" id="PS50885"/>
    </source>
</evidence>
<accession>A0ABV9JM22</accession>
<feature type="domain" description="HAMP" evidence="11">
    <location>
        <begin position="211"/>
        <end position="265"/>
    </location>
</feature>
<keyword evidence="4 9" id="KW-1133">Transmembrane helix</keyword>
<evidence type="ECO:0000256" key="4">
    <source>
        <dbReference type="ARBA" id="ARBA00022989"/>
    </source>
</evidence>
<evidence type="ECO:0000256" key="5">
    <source>
        <dbReference type="ARBA" id="ARBA00023136"/>
    </source>
</evidence>
<protein>
    <submittedName>
        <fullName evidence="12">Methyl-accepting chemotaxis protein</fullName>
    </submittedName>
</protein>
<gene>
    <name evidence="12" type="ORF">ACFO3I_09615</name>
</gene>
<comment type="similarity">
    <text evidence="7">Belongs to the methyl-accepting chemotaxis (MCP) protein family.</text>
</comment>
<dbReference type="Gene3D" id="6.10.340.10">
    <property type="match status" value="1"/>
</dbReference>
<dbReference type="SMART" id="SM00304">
    <property type="entry name" value="HAMP"/>
    <property type="match status" value="2"/>
</dbReference>
<keyword evidence="13" id="KW-1185">Reference proteome</keyword>
<evidence type="ECO:0000256" key="7">
    <source>
        <dbReference type="ARBA" id="ARBA00029447"/>
    </source>
</evidence>
<dbReference type="PROSITE" id="PS50885">
    <property type="entry name" value="HAMP"/>
    <property type="match status" value="1"/>
</dbReference>
<keyword evidence="5 9" id="KW-0472">Membrane</keyword>
<dbReference type="Pfam" id="PF00672">
    <property type="entry name" value="HAMP"/>
    <property type="match status" value="1"/>
</dbReference>
<sequence>MLSHLTIKNRLLSILIVAVIGQILLCFLVLSGLKTNVLEEKRLSTQYLAQVATNIVASYHSKATQGELSEVQAKALALKALQDIRYKEDDYYFVIDQQVNMLMHPFRPDLNGKSVADFKDKEGRLLFKDMADGVLDDGEHSVFYNWPKPGATDPVPKITHVELFKPWGWIVGTGIYVDDVDTAFYQVMIKLVGLAVLIILVLTVISWLVSRSVVVPLTKVVDAMHDIARGEGDLTVRLTYQGQDELGKLVSSFNLFVGKIAVLIKSVGETAVSLNQNADQASQIATQINHEGSQQRQETDMVATAITEMSSAISEVAQSAELANRETEQVGQLTSQGLQLMQNTVKSIESQRETIEQSAEVAQSLYQASQNINQVLSIINQLADQTNLLALNAAIEAARAGEHGRGFSVVADEVRTLAYRTQQSTQEIASIITQLQNDTQRMTTSVQLSQTSAQQNIE</sequence>
<dbReference type="CDD" id="cd06225">
    <property type="entry name" value="HAMP"/>
    <property type="match status" value="1"/>
</dbReference>
<dbReference type="EMBL" id="JBHSGB010000009">
    <property type="protein sequence ID" value="MFC4655265.1"/>
    <property type="molecule type" value="Genomic_DNA"/>
</dbReference>
<dbReference type="InterPro" id="IPR033480">
    <property type="entry name" value="sCache_2"/>
</dbReference>
<dbReference type="InterPro" id="IPR004089">
    <property type="entry name" value="MCPsignal_dom"/>
</dbReference>
<dbReference type="InterPro" id="IPR004090">
    <property type="entry name" value="Chemotax_Me-accpt_rcpt"/>
</dbReference>
<dbReference type="Pfam" id="PF00015">
    <property type="entry name" value="MCPsignal"/>
    <property type="match status" value="1"/>
</dbReference>
<name>A0ABV9JM22_9GAMM</name>
<dbReference type="SMART" id="SM01049">
    <property type="entry name" value="Cache_2"/>
    <property type="match status" value="1"/>
</dbReference>
<evidence type="ECO:0000313" key="12">
    <source>
        <dbReference type="EMBL" id="MFC4655265.1"/>
    </source>
</evidence>
<evidence type="ECO:0000313" key="13">
    <source>
        <dbReference type="Proteomes" id="UP001595962"/>
    </source>
</evidence>
<organism evidence="12 13">
    <name type="scientific">Rheinheimera marina</name>
    <dbReference type="NCBI Taxonomy" id="1774958"/>
    <lineage>
        <taxon>Bacteria</taxon>
        <taxon>Pseudomonadati</taxon>
        <taxon>Pseudomonadota</taxon>
        <taxon>Gammaproteobacteria</taxon>
        <taxon>Chromatiales</taxon>
        <taxon>Chromatiaceae</taxon>
        <taxon>Rheinheimera</taxon>
    </lineage>
</organism>
<dbReference type="Gene3D" id="1.10.287.950">
    <property type="entry name" value="Methyl-accepting chemotaxis protein"/>
    <property type="match status" value="1"/>
</dbReference>